<sequence length="151" mass="17845">MKEASDMGNKWQTSQMEAAKPDLDQFMDFLPNAHYLKILLAQLNRHYDPEIKIMFQKRFGWYIEVVQYGGILSRIIIHDDYFSVVTPFPEFSTSYLNPMLQVMSDEFKEQYAHVTKDTKQFEMNVTTEAEMEDVIYLVSLQAKKLRETQKV</sequence>
<accession>A0ABS3LAS6</accession>
<keyword evidence="2" id="KW-1185">Reference proteome</keyword>
<evidence type="ECO:0000313" key="1">
    <source>
        <dbReference type="EMBL" id="MBO1305524.1"/>
    </source>
</evidence>
<organism evidence="1 2">
    <name type="scientific">Candidatus Enterococcus moelleringii</name>
    <dbReference type="NCBI Taxonomy" id="2815325"/>
    <lineage>
        <taxon>Bacteria</taxon>
        <taxon>Bacillati</taxon>
        <taxon>Bacillota</taxon>
        <taxon>Bacilli</taxon>
        <taxon>Lactobacillales</taxon>
        <taxon>Enterococcaceae</taxon>
        <taxon>Enterococcus</taxon>
    </lineage>
</organism>
<comment type="caution">
    <text evidence="1">The sequence shown here is derived from an EMBL/GenBank/DDBJ whole genome shotgun (WGS) entry which is preliminary data.</text>
</comment>
<evidence type="ECO:0000313" key="2">
    <source>
        <dbReference type="Proteomes" id="UP000664601"/>
    </source>
</evidence>
<protein>
    <submittedName>
        <fullName evidence="1">DUF3788 family protein</fullName>
    </submittedName>
</protein>
<dbReference type="InterPro" id="IPR024265">
    <property type="entry name" value="DUF3788"/>
</dbReference>
<reference evidence="1 2" key="1">
    <citation type="submission" date="2021-03" db="EMBL/GenBank/DDBJ databases">
        <title>Enterococcal diversity collection.</title>
        <authorList>
            <person name="Gilmore M.S."/>
            <person name="Schwartzman J."/>
            <person name="Van Tyne D."/>
            <person name="Martin M."/>
            <person name="Earl A.M."/>
            <person name="Manson A.L."/>
            <person name="Straub T."/>
            <person name="Salamzade R."/>
            <person name="Saavedra J."/>
            <person name="Lebreton F."/>
            <person name="Prichula J."/>
            <person name="Schaufler K."/>
            <person name="Gaca A."/>
            <person name="Sgardioli B."/>
            <person name="Wagenaar J."/>
            <person name="Strong T."/>
        </authorList>
    </citation>
    <scope>NUCLEOTIDE SEQUENCE [LARGE SCALE GENOMIC DNA]</scope>
    <source>
        <strain evidence="1 2">669A</strain>
    </source>
</reference>
<gene>
    <name evidence="1" type="ORF">JZO70_05090</name>
</gene>
<proteinExistence type="predicted"/>
<dbReference type="Proteomes" id="UP000664601">
    <property type="component" value="Unassembled WGS sequence"/>
</dbReference>
<dbReference type="EMBL" id="JAFREM010000008">
    <property type="protein sequence ID" value="MBO1305524.1"/>
    <property type="molecule type" value="Genomic_DNA"/>
</dbReference>
<name>A0ABS3LAS6_9ENTE</name>
<dbReference type="Pfam" id="PF12663">
    <property type="entry name" value="DUF3788"/>
    <property type="match status" value="1"/>
</dbReference>